<evidence type="ECO:0000313" key="3">
    <source>
        <dbReference type="Proteomes" id="UP000085678"/>
    </source>
</evidence>
<dbReference type="STRING" id="7574.A0A2R2MSH7"/>
<name>A0A2R2MSH7_LINAN</name>
<dbReference type="Pfam" id="PF22580">
    <property type="entry name" value="KYNU_C"/>
    <property type="match status" value="1"/>
</dbReference>
<dbReference type="InterPro" id="IPR015422">
    <property type="entry name" value="PyrdxlP-dep_Trfase_small"/>
</dbReference>
<dbReference type="PANTHER" id="PTHR14084">
    <property type="entry name" value="KYNURENINASE"/>
    <property type="match status" value="1"/>
</dbReference>
<dbReference type="SUPFAM" id="SSF53383">
    <property type="entry name" value="PLP-dependent transferases"/>
    <property type="match status" value="1"/>
</dbReference>
<protein>
    <submittedName>
        <fullName evidence="4">Kynureninase-like</fullName>
    </submittedName>
</protein>
<dbReference type="PANTHER" id="PTHR14084:SF0">
    <property type="entry name" value="KYNURENINASE"/>
    <property type="match status" value="1"/>
</dbReference>
<dbReference type="GO" id="GO:0043420">
    <property type="term" value="P:anthranilate metabolic process"/>
    <property type="evidence" value="ECO:0007669"/>
    <property type="project" value="TreeGrafter"/>
</dbReference>
<proteinExistence type="predicted"/>
<sequence length="127" mass="14423">MEASLNIFDKTNMEDLRAKSKLLTGYLELLLQRLYPKPKDGCQNSGQKPYVEILTPADPEQRGCQLSLAFSCSIEAMFKELTKRGVVCDERKPNVIRIAPVHLYNSFQDVHKFITYLGQALHAAHLN</sequence>
<dbReference type="Gene3D" id="3.90.1150.10">
    <property type="entry name" value="Aspartate Aminotransferase, domain 1"/>
    <property type="match status" value="1"/>
</dbReference>
<reference evidence="4" key="1">
    <citation type="submission" date="2025-08" db="UniProtKB">
        <authorList>
            <consortium name="RefSeq"/>
        </authorList>
    </citation>
    <scope>IDENTIFICATION</scope>
    <source>
        <tissue evidence="4">Gonads</tissue>
    </source>
</reference>
<dbReference type="RefSeq" id="XP_023933216.1">
    <property type="nucleotide sequence ID" value="XM_024077448.1"/>
</dbReference>
<keyword evidence="2" id="KW-0663">Pyridoxal phosphate</keyword>
<dbReference type="InterPro" id="IPR010111">
    <property type="entry name" value="Kynureninase"/>
</dbReference>
<dbReference type="GO" id="GO:0009435">
    <property type="term" value="P:NAD+ biosynthetic process"/>
    <property type="evidence" value="ECO:0007669"/>
    <property type="project" value="InterPro"/>
</dbReference>
<gene>
    <name evidence="4" type="primary">LOC112042623</name>
</gene>
<dbReference type="GO" id="GO:0019441">
    <property type="term" value="P:L-tryptophan catabolic process to kynurenine"/>
    <property type="evidence" value="ECO:0007669"/>
    <property type="project" value="TreeGrafter"/>
</dbReference>
<dbReference type="GO" id="GO:0030170">
    <property type="term" value="F:pyridoxal phosphate binding"/>
    <property type="evidence" value="ECO:0007669"/>
    <property type="project" value="InterPro"/>
</dbReference>
<dbReference type="KEGG" id="lak:112042623"/>
<accession>A0A2R2MSH7</accession>
<dbReference type="GO" id="GO:0030429">
    <property type="term" value="F:kynureninase activity"/>
    <property type="evidence" value="ECO:0007669"/>
    <property type="project" value="InterPro"/>
</dbReference>
<evidence type="ECO:0000313" key="4">
    <source>
        <dbReference type="RefSeq" id="XP_023933216.1"/>
    </source>
</evidence>
<dbReference type="InterPro" id="IPR015424">
    <property type="entry name" value="PyrdxlP-dep_Trfase"/>
</dbReference>
<dbReference type="GeneID" id="112042623"/>
<dbReference type="InParanoid" id="A0A2R2MSH7"/>
<keyword evidence="3" id="KW-1185">Reference proteome</keyword>
<dbReference type="GO" id="GO:0005737">
    <property type="term" value="C:cytoplasm"/>
    <property type="evidence" value="ECO:0007669"/>
    <property type="project" value="InterPro"/>
</dbReference>
<dbReference type="Proteomes" id="UP000085678">
    <property type="component" value="Unplaced"/>
</dbReference>
<evidence type="ECO:0000256" key="1">
    <source>
        <dbReference type="ARBA" id="ARBA00022490"/>
    </source>
</evidence>
<evidence type="ECO:0000256" key="2">
    <source>
        <dbReference type="ARBA" id="ARBA00022898"/>
    </source>
</evidence>
<organism evidence="3 4">
    <name type="scientific">Lingula anatina</name>
    <name type="common">Brachiopod</name>
    <name type="synonym">Lingula unguis</name>
    <dbReference type="NCBI Taxonomy" id="7574"/>
    <lineage>
        <taxon>Eukaryota</taxon>
        <taxon>Metazoa</taxon>
        <taxon>Spiralia</taxon>
        <taxon>Lophotrochozoa</taxon>
        <taxon>Brachiopoda</taxon>
        <taxon>Linguliformea</taxon>
        <taxon>Lingulata</taxon>
        <taxon>Lingulida</taxon>
        <taxon>Linguloidea</taxon>
        <taxon>Lingulidae</taxon>
        <taxon>Lingula</taxon>
    </lineage>
</organism>
<dbReference type="FunFam" id="3.90.1150.10:FF:000203">
    <property type="entry name" value="Kynureninase"/>
    <property type="match status" value="1"/>
</dbReference>
<keyword evidence="1" id="KW-0963">Cytoplasm</keyword>
<dbReference type="AlphaFoldDB" id="A0A2R2MSH7"/>
<dbReference type="OrthoDB" id="5978656at2759"/>